<dbReference type="Proteomes" id="UP000314294">
    <property type="component" value="Unassembled WGS sequence"/>
</dbReference>
<feature type="region of interest" description="Disordered" evidence="1">
    <location>
        <begin position="63"/>
        <end position="92"/>
    </location>
</feature>
<reference evidence="2 3" key="1">
    <citation type="submission" date="2019-03" db="EMBL/GenBank/DDBJ databases">
        <title>First draft genome of Liparis tanakae, snailfish: a comprehensive survey of snailfish specific genes.</title>
        <authorList>
            <person name="Kim W."/>
            <person name="Song I."/>
            <person name="Jeong J.-H."/>
            <person name="Kim D."/>
            <person name="Kim S."/>
            <person name="Ryu S."/>
            <person name="Song J.Y."/>
            <person name="Lee S.K."/>
        </authorList>
    </citation>
    <scope>NUCLEOTIDE SEQUENCE [LARGE SCALE GENOMIC DNA]</scope>
    <source>
        <tissue evidence="2">Muscle</tissue>
    </source>
</reference>
<gene>
    <name evidence="2" type="ORF">EYF80_010024</name>
</gene>
<accession>A0A4Z2IP48</accession>
<sequence length="100" mass="10739">MFVEGGSPPQFANWDSCEGVPPQRVLSSRSLQVVGAYGVMDIEGSPGELEVLLDDNRTLRITEEMKRPPTSAPSAERAGDSPASEGPFNAASSFNFYIDC</sequence>
<name>A0A4Z2IP48_9TELE</name>
<protein>
    <submittedName>
        <fullName evidence="2">Uncharacterized protein</fullName>
    </submittedName>
</protein>
<proteinExistence type="predicted"/>
<dbReference type="OrthoDB" id="8958037at2759"/>
<evidence type="ECO:0000313" key="3">
    <source>
        <dbReference type="Proteomes" id="UP000314294"/>
    </source>
</evidence>
<dbReference type="EMBL" id="SRLO01000061">
    <property type="protein sequence ID" value="TNN79790.1"/>
    <property type="molecule type" value="Genomic_DNA"/>
</dbReference>
<evidence type="ECO:0000313" key="2">
    <source>
        <dbReference type="EMBL" id="TNN79790.1"/>
    </source>
</evidence>
<evidence type="ECO:0000256" key="1">
    <source>
        <dbReference type="SAM" id="MobiDB-lite"/>
    </source>
</evidence>
<keyword evidence="3" id="KW-1185">Reference proteome</keyword>
<comment type="caution">
    <text evidence="2">The sequence shown here is derived from an EMBL/GenBank/DDBJ whole genome shotgun (WGS) entry which is preliminary data.</text>
</comment>
<organism evidence="2 3">
    <name type="scientific">Liparis tanakae</name>
    <name type="common">Tanaka's snailfish</name>
    <dbReference type="NCBI Taxonomy" id="230148"/>
    <lineage>
        <taxon>Eukaryota</taxon>
        <taxon>Metazoa</taxon>
        <taxon>Chordata</taxon>
        <taxon>Craniata</taxon>
        <taxon>Vertebrata</taxon>
        <taxon>Euteleostomi</taxon>
        <taxon>Actinopterygii</taxon>
        <taxon>Neopterygii</taxon>
        <taxon>Teleostei</taxon>
        <taxon>Neoteleostei</taxon>
        <taxon>Acanthomorphata</taxon>
        <taxon>Eupercaria</taxon>
        <taxon>Perciformes</taxon>
        <taxon>Cottioidei</taxon>
        <taxon>Cottales</taxon>
        <taxon>Liparidae</taxon>
        <taxon>Liparis</taxon>
    </lineage>
</organism>
<dbReference type="AlphaFoldDB" id="A0A4Z2IP48"/>